<gene>
    <name evidence="5" type="ORF">AB0C36_25910</name>
</gene>
<dbReference type="EMBL" id="JBEZFP010000075">
    <property type="protein sequence ID" value="MEU8136935.1"/>
    <property type="molecule type" value="Genomic_DNA"/>
</dbReference>
<dbReference type="Proteomes" id="UP001551482">
    <property type="component" value="Unassembled WGS sequence"/>
</dbReference>
<sequence length="228" mass="25079">MPRTGRGSVGPDGLARPTSAHQVAEYIRQLIFDNHLRTGDRVPQDEIAAELRVSRVPVREAVIALDREGWVTSEPHRGAFVNGLDENSTRDHYGMLGLLYGYAARRATERGTDEEIASLEAGHRALQASTDADEFFDLNNAFLRTVLTMARSRRMTAMARVFATNLVPGNFFAEVPGVMAIQKRGLRAVMKAVKGRDGEKAQQELADVIGRQADNVVQLLKSRGLLAP</sequence>
<dbReference type="InterPro" id="IPR011711">
    <property type="entry name" value="GntR_C"/>
</dbReference>
<dbReference type="Gene3D" id="1.10.10.10">
    <property type="entry name" value="Winged helix-like DNA-binding domain superfamily/Winged helix DNA-binding domain"/>
    <property type="match status" value="1"/>
</dbReference>
<dbReference type="SUPFAM" id="SSF48008">
    <property type="entry name" value="GntR ligand-binding domain-like"/>
    <property type="match status" value="1"/>
</dbReference>
<keyword evidence="3" id="KW-0804">Transcription</keyword>
<dbReference type="Pfam" id="PF00392">
    <property type="entry name" value="GntR"/>
    <property type="match status" value="1"/>
</dbReference>
<dbReference type="Pfam" id="PF07729">
    <property type="entry name" value="FCD"/>
    <property type="match status" value="1"/>
</dbReference>
<organism evidence="5 6">
    <name type="scientific">Streptodolium elevatio</name>
    <dbReference type="NCBI Taxonomy" id="3157996"/>
    <lineage>
        <taxon>Bacteria</taxon>
        <taxon>Bacillati</taxon>
        <taxon>Actinomycetota</taxon>
        <taxon>Actinomycetes</taxon>
        <taxon>Kitasatosporales</taxon>
        <taxon>Streptomycetaceae</taxon>
        <taxon>Streptodolium</taxon>
    </lineage>
</organism>
<keyword evidence="2" id="KW-0238">DNA-binding</keyword>
<dbReference type="SMART" id="SM00345">
    <property type="entry name" value="HTH_GNTR"/>
    <property type="match status" value="1"/>
</dbReference>
<evidence type="ECO:0000313" key="6">
    <source>
        <dbReference type="Proteomes" id="UP001551482"/>
    </source>
</evidence>
<evidence type="ECO:0000313" key="5">
    <source>
        <dbReference type="EMBL" id="MEU8136935.1"/>
    </source>
</evidence>
<dbReference type="SUPFAM" id="SSF46785">
    <property type="entry name" value="Winged helix' DNA-binding domain"/>
    <property type="match status" value="1"/>
</dbReference>
<proteinExistence type="predicted"/>
<protein>
    <submittedName>
        <fullName evidence="5">GntR family transcriptional regulator</fullName>
    </submittedName>
</protein>
<feature type="domain" description="HTH gntR-type" evidence="4">
    <location>
        <begin position="17"/>
        <end position="84"/>
    </location>
</feature>
<dbReference type="InterPro" id="IPR036388">
    <property type="entry name" value="WH-like_DNA-bd_sf"/>
</dbReference>
<dbReference type="PROSITE" id="PS50949">
    <property type="entry name" value="HTH_GNTR"/>
    <property type="match status" value="1"/>
</dbReference>
<keyword evidence="6" id="KW-1185">Reference proteome</keyword>
<evidence type="ECO:0000259" key="4">
    <source>
        <dbReference type="PROSITE" id="PS50949"/>
    </source>
</evidence>
<accession>A0ABV3DMF0</accession>
<dbReference type="SMART" id="SM00895">
    <property type="entry name" value="FCD"/>
    <property type="match status" value="1"/>
</dbReference>
<dbReference type="CDD" id="cd07377">
    <property type="entry name" value="WHTH_GntR"/>
    <property type="match status" value="1"/>
</dbReference>
<name>A0ABV3DMF0_9ACTN</name>
<reference evidence="5 6" key="1">
    <citation type="submission" date="2024-06" db="EMBL/GenBank/DDBJ databases">
        <title>The Natural Products Discovery Center: Release of the First 8490 Sequenced Strains for Exploring Actinobacteria Biosynthetic Diversity.</title>
        <authorList>
            <person name="Kalkreuter E."/>
            <person name="Kautsar S.A."/>
            <person name="Yang D."/>
            <person name="Bader C.D."/>
            <person name="Teijaro C.N."/>
            <person name="Fluegel L."/>
            <person name="Davis C.M."/>
            <person name="Simpson J.R."/>
            <person name="Lauterbach L."/>
            <person name="Steele A.D."/>
            <person name="Gui C."/>
            <person name="Meng S."/>
            <person name="Li G."/>
            <person name="Viehrig K."/>
            <person name="Ye F."/>
            <person name="Su P."/>
            <person name="Kiefer A.F."/>
            <person name="Nichols A."/>
            <person name="Cepeda A.J."/>
            <person name="Yan W."/>
            <person name="Fan B."/>
            <person name="Jiang Y."/>
            <person name="Adhikari A."/>
            <person name="Zheng C.-J."/>
            <person name="Schuster L."/>
            <person name="Cowan T.M."/>
            <person name="Smanski M.J."/>
            <person name="Chevrette M.G."/>
            <person name="De Carvalho L.P.S."/>
            <person name="Shen B."/>
        </authorList>
    </citation>
    <scope>NUCLEOTIDE SEQUENCE [LARGE SCALE GENOMIC DNA]</scope>
    <source>
        <strain evidence="5 6">NPDC048946</strain>
    </source>
</reference>
<evidence type="ECO:0000256" key="2">
    <source>
        <dbReference type="ARBA" id="ARBA00023125"/>
    </source>
</evidence>
<comment type="caution">
    <text evidence="5">The sequence shown here is derived from an EMBL/GenBank/DDBJ whole genome shotgun (WGS) entry which is preliminary data.</text>
</comment>
<dbReference type="Gene3D" id="1.20.120.530">
    <property type="entry name" value="GntR ligand-binding domain-like"/>
    <property type="match status" value="1"/>
</dbReference>
<evidence type="ECO:0000256" key="1">
    <source>
        <dbReference type="ARBA" id="ARBA00023015"/>
    </source>
</evidence>
<dbReference type="PANTHER" id="PTHR43537">
    <property type="entry name" value="TRANSCRIPTIONAL REGULATOR, GNTR FAMILY"/>
    <property type="match status" value="1"/>
</dbReference>
<dbReference type="PANTHER" id="PTHR43537:SF45">
    <property type="entry name" value="GNTR FAMILY REGULATORY PROTEIN"/>
    <property type="match status" value="1"/>
</dbReference>
<dbReference type="InterPro" id="IPR000524">
    <property type="entry name" value="Tscrpt_reg_HTH_GntR"/>
</dbReference>
<dbReference type="RefSeq" id="WP_358358055.1">
    <property type="nucleotide sequence ID" value="NZ_JBEZFP010000075.1"/>
</dbReference>
<dbReference type="InterPro" id="IPR008920">
    <property type="entry name" value="TF_FadR/GntR_C"/>
</dbReference>
<evidence type="ECO:0000256" key="3">
    <source>
        <dbReference type="ARBA" id="ARBA00023163"/>
    </source>
</evidence>
<dbReference type="InterPro" id="IPR036390">
    <property type="entry name" value="WH_DNA-bd_sf"/>
</dbReference>
<keyword evidence="1" id="KW-0805">Transcription regulation</keyword>